<dbReference type="Gene3D" id="3.30.70.1060">
    <property type="entry name" value="Dimeric alpha+beta barrel"/>
    <property type="match status" value="1"/>
</dbReference>
<dbReference type="SUPFAM" id="SSF54909">
    <property type="entry name" value="Dimeric alpha+beta barrel"/>
    <property type="match status" value="1"/>
</dbReference>
<dbReference type="RefSeq" id="WP_005526207.1">
    <property type="nucleotide sequence ID" value="NZ_CAUOLB010000007.1"/>
</dbReference>
<dbReference type="GeneID" id="84574104"/>
<accession>A0A6H9XLP4</accession>
<organism evidence="3 4">
    <name type="scientific">Corynebacterium matruchotii</name>
    <dbReference type="NCBI Taxonomy" id="43768"/>
    <lineage>
        <taxon>Bacteria</taxon>
        <taxon>Bacillati</taxon>
        <taxon>Actinomycetota</taxon>
        <taxon>Actinomycetes</taxon>
        <taxon>Mycobacteriales</taxon>
        <taxon>Corynebacteriaceae</taxon>
        <taxon>Corynebacterium</taxon>
    </lineage>
</organism>
<feature type="domain" description="YCII-related" evidence="2">
    <location>
        <begin position="1"/>
        <end position="81"/>
    </location>
</feature>
<reference evidence="3 4" key="1">
    <citation type="submission" date="2018-06" db="EMBL/GenBank/DDBJ databases">
        <authorList>
            <consortium name="Pathogen Informatics"/>
            <person name="Doyle S."/>
        </authorList>
    </citation>
    <scope>NUCLEOTIDE SEQUENCE [LARGE SCALE GENOMIC DNA]</scope>
    <source>
        <strain evidence="3 4">NCTC10254</strain>
    </source>
</reference>
<evidence type="ECO:0000313" key="3">
    <source>
        <dbReference type="EMBL" id="SPW30786.1"/>
    </source>
</evidence>
<sequence>MTVFAIEYHYPADSPQIIELRPAHREFLGKLKEEGKLIGSGPYTDGDGDALIVIQLDDSATIADAEALMADDPFHTNNALTGRVFHTWNPVLNIFGV</sequence>
<gene>
    <name evidence="3" type="ORF">NCTC10254_01894</name>
</gene>
<dbReference type="InterPro" id="IPR011008">
    <property type="entry name" value="Dimeric_a/b-barrel"/>
</dbReference>
<comment type="similarity">
    <text evidence="1">Belongs to the YciI family.</text>
</comment>
<proteinExistence type="inferred from homology"/>
<dbReference type="Pfam" id="PF03795">
    <property type="entry name" value="YCII"/>
    <property type="match status" value="1"/>
</dbReference>
<protein>
    <submittedName>
        <fullName evidence="3">YCII-related domain protein</fullName>
    </submittedName>
</protein>
<dbReference type="InterPro" id="IPR005545">
    <property type="entry name" value="YCII"/>
</dbReference>
<dbReference type="EMBL" id="UARK01000023">
    <property type="protein sequence ID" value="SPW30786.1"/>
    <property type="molecule type" value="Genomic_DNA"/>
</dbReference>
<comment type="caution">
    <text evidence="3">The sequence shown here is derived from an EMBL/GenBank/DDBJ whole genome shotgun (WGS) entry which is preliminary data.</text>
</comment>
<evidence type="ECO:0000259" key="2">
    <source>
        <dbReference type="Pfam" id="PF03795"/>
    </source>
</evidence>
<dbReference type="Proteomes" id="UP000249886">
    <property type="component" value="Unassembled WGS sequence"/>
</dbReference>
<evidence type="ECO:0000313" key="4">
    <source>
        <dbReference type="Proteomes" id="UP000249886"/>
    </source>
</evidence>
<evidence type="ECO:0000256" key="1">
    <source>
        <dbReference type="ARBA" id="ARBA00007689"/>
    </source>
</evidence>
<dbReference type="AlphaFoldDB" id="A0A6H9XLP4"/>
<name>A0A6H9XLP4_9CORY</name>